<organism evidence="2 3">
    <name type="scientific">Rhamnella rubrinervis</name>
    <dbReference type="NCBI Taxonomy" id="2594499"/>
    <lineage>
        <taxon>Eukaryota</taxon>
        <taxon>Viridiplantae</taxon>
        <taxon>Streptophyta</taxon>
        <taxon>Embryophyta</taxon>
        <taxon>Tracheophyta</taxon>
        <taxon>Spermatophyta</taxon>
        <taxon>Magnoliopsida</taxon>
        <taxon>eudicotyledons</taxon>
        <taxon>Gunneridae</taxon>
        <taxon>Pentapetalae</taxon>
        <taxon>rosids</taxon>
        <taxon>fabids</taxon>
        <taxon>Rosales</taxon>
        <taxon>Rhamnaceae</taxon>
        <taxon>rhamnoid group</taxon>
        <taxon>Rhamneae</taxon>
        <taxon>Rhamnella</taxon>
    </lineage>
</organism>
<feature type="compositionally biased region" description="Polar residues" evidence="1">
    <location>
        <begin position="181"/>
        <end position="191"/>
    </location>
</feature>
<feature type="compositionally biased region" description="Low complexity" evidence="1">
    <location>
        <begin position="18"/>
        <end position="30"/>
    </location>
</feature>
<feature type="compositionally biased region" description="Basic residues" evidence="1">
    <location>
        <begin position="256"/>
        <end position="271"/>
    </location>
</feature>
<reference evidence="2" key="1">
    <citation type="submission" date="2020-03" db="EMBL/GenBank/DDBJ databases">
        <title>A high-quality chromosome-level genome assembly of a woody plant with both climbing and erect habits, Rhamnella rubrinervis.</title>
        <authorList>
            <person name="Lu Z."/>
            <person name="Yang Y."/>
            <person name="Zhu X."/>
            <person name="Sun Y."/>
        </authorList>
    </citation>
    <scope>NUCLEOTIDE SEQUENCE</scope>
    <source>
        <strain evidence="2">BYM</strain>
        <tissue evidence="2">Leaf</tissue>
    </source>
</reference>
<name>A0A8K0E2E1_9ROSA</name>
<accession>A0A8K0E2E1</accession>
<evidence type="ECO:0000313" key="3">
    <source>
        <dbReference type="Proteomes" id="UP000796880"/>
    </source>
</evidence>
<comment type="caution">
    <text evidence="2">The sequence shown here is derived from an EMBL/GenBank/DDBJ whole genome shotgun (WGS) entry which is preliminary data.</text>
</comment>
<dbReference type="EMBL" id="VOIH02000009">
    <property type="protein sequence ID" value="KAF3438738.1"/>
    <property type="molecule type" value="Genomic_DNA"/>
</dbReference>
<proteinExistence type="predicted"/>
<protein>
    <submittedName>
        <fullName evidence="2">Uncharacterized protein</fullName>
    </submittedName>
</protein>
<keyword evidence="3" id="KW-1185">Reference proteome</keyword>
<feature type="region of interest" description="Disordered" evidence="1">
    <location>
        <begin position="465"/>
        <end position="552"/>
    </location>
</feature>
<sequence>MSSGDSAFEPFLEYSGRSSSPTPSLSPTSSAVRIVEPNQVAEQNPEPYVELNTIRSEPSEHGPKSSFPPDQSRHPLQSSNTRHAADAERVALPPRADSSIRAARTTHRHAHLPSLLLPGEGRYAFYARKQTKLLTGAPTSDKGWKDRYFFVKRGHWSVSPSELGIRSVWAERVRPSKQKNQEASPSQQQHKLQPEPIPEGIPLPFIEVPYTHVLEGCIRLLYGEPTDPLWASYPIVDMGKMKVAAPTAEQLAEKERKRKEKKAARRARGSRPNKQFEPTPSGTITVQPKDLRVAAVADKSPPYKKQRHSSPPAATKGKEPLAPQANLGLEDSSSIRSDSNLIAPIVDCLMTRHDKSILKSMPLEDICHEAEQGALKLAQTSRYLDEAVVKVDSAFKKKAAAHSSVVATNKILEADIFEFKQAAIDANDRAEEAEKKWSEAGQKLSKREAGILDWISHEMILKFKAGQTSWPTPEPSEDEGDDGETSEISSNESEPEHVGQQEDLLAVQEGSSSPTRDSFIEAMEAARTDTQEPNSNMEEVVSVPQPSREDHP</sequence>
<dbReference type="AlphaFoldDB" id="A0A8K0E2E1"/>
<evidence type="ECO:0000313" key="2">
    <source>
        <dbReference type="EMBL" id="KAF3438738.1"/>
    </source>
</evidence>
<feature type="compositionally biased region" description="Acidic residues" evidence="1">
    <location>
        <begin position="475"/>
        <end position="485"/>
    </location>
</feature>
<feature type="compositionally biased region" description="Polar residues" evidence="1">
    <location>
        <begin position="272"/>
        <end position="286"/>
    </location>
</feature>
<feature type="region of interest" description="Disordered" evidence="1">
    <location>
        <begin position="1"/>
        <end position="96"/>
    </location>
</feature>
<gene>
    <name evidence="2" type="ORF">FNV43_RR21502</name>
</gene>
<dbReference type="Proteomes" id="UP000796880">
    <property type="component" value="Unassembled WGS sequence"/>
</dbReference>
<feature type="region of interest" description="Disordered" evidence="1">
    <location>
        <begin position="247"/>
        <end position="325"/>
    </location>
</feature>
<feature type="region of interest" description="Disordered" evidence="1">
    <location>
        <begin position="174"/>
        <end position="198"/>
    </location>
</feature>
<evidence type="ECO:0000256" key="1">
    <source>
        <dbReference type="SAM" id="MobiDB-lite"/>
    </source>
</evidence>